<keyword evidence="1" id="KW-0812">Transmembrane</keyword>
<dbReference type="AlphaFoldDB" id="A0A077ZZN3"/>
<evidence type="ECO:0000313" key="3">
    <source>
        <dbReference type="Proteomes" id="UP000039865"/>
    </source>
</evidence>
<feature type="transmembrane region" description="Helical" evidence="1">
    <location>
        <begin position="197"/>
        <end position="223"/>
    </location>
</feature>
<feature type="transmembrane region" description="Helical" evidence="1">
    <location>
        <begin position="154"/>
        <end position="176"/>
    </location>
</feature>
<feature type="transmembrane region" description="Helical" evidence="1">
    <location>
        <begin position="41"/>
        <end position="58"/>
    </location>
</feature>
<sequence length="381" mass="45059">MDIQDLLLPIMLLNIFIFLAFTTLASIMLFKFRLKVDKSSLTTIAVLIVNFGMTTYSWHKNYKTEGERVIPPTETQFWLESFFSLIPTFLFKSLIIFFVFEMRQVYLKVKIDSCENFKKALKKNVVIRNIIFITYLCLMPLFDALDNQVLISVFIIRELIDTIIAYLIMSQFIFFVNQRLDRFQRSGKSPCLKFKLIVLWVLFLITIQYLDTIMSKLIPILIWKVEFLQNFTFSAIYVFVFESLMNFFTAITILYLFYSQAIYGRKAQQQKIRYFSLIRTVDNMEIMNMMDKSNNFKLKYDSDEQSSKLRSDFLKSKAISNNQKSIKKSSCLYNDEIFHRDFISSSANQDGATMFEDSSSDEEDGYDNDFKNFLGYYIKKR</sequence>
<dbReference type="InParanoid" id="A0A077ZZN3"/>
<feature type="transmembrane region" description="Helical" evidence="1">
    <location>
        <begin position="125"/>
        <end position="142"/>
    </location>
</feature>
<accession>A0A077ZZN3</accession>
<feature type="transmembrane region" description="Helical" evidence="1">
    <location>
        <begin position="235"/>
        <end position="258"/>
    </location>
</feature>
<keyword evidence="1" id="KW-1133">Transmembrane helix</keyword>
<proteinExistence type="predicted"/>
<dbReference type="EMBL" id="CCKQ01003931">
    <property type="protein sequence ID" value="CDW75072.1"/>
    <property type="molecule type" value="Genomic_DNA"/>
</dbReference>
<keyword evidence="1" id="KW-0472">Membrane</keyword>
<evidence type="ECO:0000313" key="2">
    <source>
        <dbReference type="EMBL" id="CDW75072.1"/>
    </source>
</evidence>
<reference evidence="2 3" key="1">
    <citation type="submission" date="2014-06" db="EMBL/GenBank/DDBJ databases">
        <authorList>
            <person name="Swart Estienne"/>
        </authorList>
    </citation>
    <scope>NUCLEOTIDE SEQUENCE [LARGE SCALE GENOMIC DNA]</scope>
    <source>
        <strain evidence="2 3">130c</strain>
    </source>
</reference>
<keyword evidence="3" id="KW-1185">Reference proteome</keyword>
<protein>
    <recommendedName>
        <fullName evidence="4">Transmembrane protein</fullName>
    </recommendedName>
</protein>
<evidence type="ECO:0000256" key="1">
    <source>
        <dbReference type="SAM" id="Phobius"/>
    </source>
</evidence>
<name>A0A077ZZN3_STYLE</name>
<feature type="transmembrane region" description="Helical" evidence="1">
    <location>
        <begin position="78"/>
        <end position="100"/>
    </location>
</feature>
<gene>
    <name evidence="2" type="primary">Contig529.g581</name>
    <name evidence="2" type="ORF">STYLEM_4058</name>
</gene>
<dbReference type="Proteomes" id="UP000039865">
    <property type="component" value="Unassembled WGS sequence"/>
</dbReference>
<feature type="transmembrane region" description="Helical" evidence="1">
    <location>
        <begin position="6"/>
        <end position="29"/>
    </location>
</feature>
<organism evidence="2 3">
    <name type="scientific">Stylonychia lemnae</name>
    <name type="common">Ciliate</name>
    <dbReference type="NCBI Taxonomy" id="5949"/>
    <lineage>
        <taxon>Eukaryota</taxon>
        <taxon>Sar</taxon>
        <taxon>Alveolata</taxon>
        <taxon>Ciliophora</taxon>
        <taxon>Intramacronucleata</taxon>
        <taxon>Spirotrichea</taxon>
        <taxon>Stichotrichia</taxon>
        <taxon>Sporadotrichida</taxon>
        <taxon>Oxytrichidae</taxon>
        <taxon>Stylonychinae</taxon>
        <taxon>Stylonychia</taxon>
    </lineage>
</organism>
<evidence type="ECO:0008006" key="4">
    <source>
        <dbReference type="Google" id="ProtNLM"/>
    </source>
</evidence>